<keyword evidence="1" id="KW-1133">Transmembrane helix</keyword>
<reference evidence="2" key="1">
    <citation type="submission" date="2008-10" db="EMBL/GenBank/DDBJ databases">
        <title>Identification of conjugative transfer genes on the p19 plasmid from the Bacillus subtilis soil strain 19.</title>
        <authorList>
            <person name="Poluektova E."/>
            <person name="Gagarina E."/>
            <person name="Shilovski I."/>
            <person name="Nezametdinova V."/>
            <person name="Prozorov A."/>
            <person name="Rodionova S."/>
        </authorList>
    </citation>
    <scope>NUCLEOTIDE SEQUENCE</scope>
    <source>
        <strain evidence="2">19</strain>
        <plasmid evidence="2">p19</plasmid>
    </source>
</reference>
<protein>
    <submittedName>
        <fullName evidence="2">Uncharacterized protein</fullName>
    </submittedName>
</protein>
<keyword evidence="2" id="KW-0614">Plasmid</keyword>
<dbReference type="RefSeq" id="WP_172688811.1">
    <property type="nucleotide sequence ID" value="NZ_KX711616.1"/>
</dbReference>
<geneLocation type="plasmid" evidence="2">
    <name>p19</name>
</geneLocation>
<keyword evidence="1" id="KW-0812">Transmembrane</keyword>
<evidence type="ECO:0000313" key="2">
    <source>
        <dbReference type="EMBL" id="ACJ66909.1"/>
    </source>
</evidence>
<evidence type="ECO:0000256" key="1">
    <source>
        <dbReference type="SAM" id="Phobius"/>
    </source>
</evidence>
<proteinExistence type="predicted"/>
<dbReference type="AlphaFoldDB" id="B7U5A6"/>
<keyword evidence="1" id="KW-0472">Membrane</keyword>
<accession>B7U5A6</accession>
<gene>
    <name evidence="2" type="ORF">Bsb_29</name>
</gene>
<feature type="transmembrane region" description="Helical" evidence="1">
    <location>
        <begin position="12"/>
        <end position="32"/>
    </location>
</feature>
<dbReference type="EMBL" id="FJ434456">
    <property type="protein sequence ID" value="ACJ66909.1"/>
    <property type="molecule type" value="Genomic_DNA"/>
</dbReference>
<name>B7U5A6_BACIU</name>
<organism evidence="2">
    <name type="scientific">Bacillus subtilis</name>
    <dbReference type="NCBI Taxonomy" id="1423"/>
    <lineage>
        <taxon>Bacteria</taxon>
        <taxon>Bacillati</taxon>
        <taxon>Bacillota</taxon>
        <taxon>Bacilli</taxon>
        <taxon>Bacillales</taxon>
        <taxon>Bacillaceae</taxon>
        <taxon>Bacillus</taxon>
    </lineage>
</organism>
<sequence length="72" mass="8086">MGGQELSLTAILVIYIPVFFIIALLCEYTQFLNWAPSHFPLACVIIAIIVTPFTIVGILFDQKRKKMDENGV</sequence>
<feature type="transmembrane region" description="Helical" evidence="1">
    <location>
        <begin position="38"/>
        <end position="60"/>
    </location>
</feature>